<dbReference type="GO" id="GO:0000155">
    <property type="term" value="F:phosphorelay sensor kinase activity"/>
    <property type="evidence" value="ECO:0007669"/>
    <property type="project" value="InterPro"/>
</dbReference>
<dbReference type="PROSITE" id="PS50109">
    <property type="entry name" value="HIS_KIN"/>
    <property type="match status" value="1"/>
</dbReference>
<keyword evidence="3" id="KW-0472">Membrane</keyword>
<accession>A0A095VPZ4</accession>
<dbReference type="InterPro" id="IPR010559">
    <property type="entry name" value="Sig_transdc_His_kin_internal"/>
</dbReference>
<dbReference type="PATRIC" id="fig|1265313.6.peg.2218"/>
<evidence type="ECO:0000259" key="4">
    <source>
        <dbReference type="PROSITE" id="PS50109"/>
    </source>
</evidence>
<dbReference type="InterPro" id="IPR036890">
    <property type="entry name" value="HATPase_C_sf"/>
</dbReference>
<keyword evidence="5" id="KW-0418">Kinase</keyword>
<gene>
    <name evidence="5" type="ORF">HRUBRA_02247</name>
</gene>
<dbReference type="RefSeq" id="WP_035518341.1">
    <property type="nucleotide sequence ID" value="NZ_KN234819.1"/>
</dbReference>
<sequence length="367" mass="41290">MTLDDLLQDKRRLFWVLQFIGWSGWAMSFYLGVLVWGEPPENYTWYLPVVSAIGLAITLGLRWLYQRTWEASLGRRVFAILAGSWCAGAGWMACRATIFASAFPEEHAAQDTGKSEFLSYFSGSISAFWVMLVWSALYFGIKYYLLAQEEKQRSLKAMSMAQDAQLKMLRYQLNPHFLFNTLNAISTLILDRDTKLANDMVMRLSRFLRYSLDNDPMQRVTVAEEVDALKLYLDIEQVRFGDRLTLHFHIDQGAANALIPSLLLQPIVENSIKYAIAQSVGGGSIGVSASIVDGQLQLQVADDGPGLDLRNGRMPKGGGVGLVNIRERLKQLYGDRQSFRLSATEPHGLTITITLPVERRIPGDRKP</sequence>
<comment type="caution">
    <text evidence="5">The sequence shown here is derived from an EMBL/GenBank/DDBJ whole genome shotgun (WGS) entry which is preliminary data.</text>
</comment>
<feature type="transmembrane region" description="Helical" evidence="3">
    <location>
        <begin position="77"/>
        <end position="100"/>
    </location>
</feature>
<dbReference type="InterPro" id="IPR003594">
    <property type="entry name" value="HATPase_dom"/>
</dbReference>
<dbReference type="Pfam" id="PF06580">
    <property type="entry name" value="His_kinase"/>
    <property type="match status" value="1"/>
</dbReference>
<evidence type="ECO:0000313" key="6">
    <source>
        <dbReference type="Proteomes" id="UP000029640"/>
    </source>
</evidence>
<comment type="catalytic activity">
    <reaction evidence="1">
        <text>ATP + protein L-histidine = ADP + protein N-phospho-L-histidine.</text>
        <dbReference type="EC" id="2.7.13.3"/>
    </reaction>
</comment>
<dbReference type="STRING" id="1265313.HRUBRA_02247"/>
<keyword evidence="5" id="KW-0808">Transferase</keyword>
<keyword evidence="3" id="KW-0812">Transmembrane</keyword>
<dbReference type="OrthoDB" id="2514702at2"/>
<dbReference type="AlphaFoldDB" id="A0A095VPZ4"/>
<feature type="domain" description="Histidine kinase" evidence="4">
    <location>
        <begin position="263"/>
        <end position="359"/>
    </location>
</feature>
<evidence type="ECO:0000256" key="3">
    <source>
        <dbReference type="SAM" id="Phobius"/>
    </source>
</evidence>
<dbReference type="Proteomes" id="UP000029640">
    <property type="component" value="Unassembled WGS sequence"/>
</dbReference>
<evidence type="ECO:0000256" key="1">
    <source>
        <dbReference type="ARBA" id="ARBA00000085"/>
    </source>
</evidence>
<dbReference type="EMBL" id="AUVB01000065">
    <property type="protein sequence ID" value="KGE03168.1"/>
    <property type="molecule type" value="Genomic_DNA"/>
</dbReference>
<dbReference type="EC" id="2.7.13.3" evidence="2"/>
<keyword evidence="3" id="KW-1133">Transmembrane helix</keyword>
<dbReference type="PRINTS" id="PR00344">
    <property type="entry name" value="BCTRLSENSOR"/>
</dbReference>
<dbReference type="SMART" id="SM00387">
    <property type="entry name" value="HATPase_c"/>
    <property type="match status" value="1"/>
</dbReference>
<dbReference type="PANTHER" id="PTHR34220">
    <property type="entry name" value="SENSOR HISTIDINE KINASE YPDA"/>
    <property type="match status" value="1"/>
</dbReference>
<dbReference type="InterPro" id="IPR050640">
    <property type="entry name" value="Bact_2-comp_sensor_kinase"/>
</dbReference>
<keyword evidence="6" id="KW-1185">Reference proteome</keyword>
<dbReference type="PANTHER" id="PTHR34220:SF9">
    <property type="entry name" value="SIGNAL TRANSDUCTION HISTIDINE KINASE INTERNAL REGION DOMAIN-CONTAINING PROTEIN"/>
    <property type="match status" value="1"/>
</dbReference>
<dbReference type="HOGENOM" id="CLU_020473_1_1_6"/>
<dbReference type="Gene3D" id="3.30.565.10">
    <property type="entry name" value="Histidine kinase-like ATPase, C-terminal domain"/>
    <property type="match status" value="1"/>
</dbReference>
<organism evidence="5 6">
    <name type="scientific">Pseudohaliea rubra DSM 19751</name>
    <dbReference type="NCBI Taxonomy" id="1265313"/>
    <lineage>
        <taxon>Bacteria</taxon>
        <taxon>Pseudomonadati</taxon>
        <taxon>Pseudomonadota</taxon>
        <taxon>Gammaproteobacteria</taxon>
        <taxon>Cellvibrionales</taxon>
        <taxon>Halieaceae</taxon>
        <taxon>Pseudohaliea</taxon>
    </lineage>
</organism>
<dbReference type="Pfam" id="PF02518">
    <property type="entry name" value="HATPase_c"/>
    <property type="match status" value="1"/>
</dbReference>
<dbReference type="SUPFAM" id="SSF55874">
    <property type="entry name" value="ATPase domain of HSP90 chaperone/DNA topoisomerase II/histidine kinase"/>
    <property type="match status" value="1"/>
</dbReference>
<evidence type="ECO:0000313" key="5">
    <source>
        <dbReference type="EMBL" id="KGE03168.1"/>
    </source>
</evidence>
<reference evidence="5 6" key="1">
    <citation type="journal article" date="2014" name="Genome Announc.">
        <title>Genome Sequence of Gammaproteobacterial Pseudohaliea rubra Type Strain DSM 19751, Isolated from Coastal Seawater of the Mediterranean Sea.</title>
        <authorList>
            <person name="Spring S."/>
            <person name="Fiebig A."/>
            <person name="Riedel T."/>
            <person name="Goker M."/>
            <person name="Klenk H.P."/>
        </authorList>
    </citation>
    <scope>NUCLEOTIDE SEQUENCE [LARGE SCALE GENOMIC DNA]</scope>
    <source>
        <strain evidence="5 6">DSM 19751</strain>
    </source>
</reference>
<feature type="transmembrane region" description="Helical" evidence="3">
    <location>
        <begin position="12"/>
        <end position="37"/>
    </location>
</feature>
<protein>
    <recommendedName>
        <fullName evidence="2">histidine kinase</fullName>
        <ecNumber evidence="2">2.7.13.3</ecNumber>
    </recommendedName>
</protein>
<name>A0A095VPZ4_9GAMM</name>
<evidence type="ECO:0000256" key="2">
    <source>
        <dbReference type="ARBA" id="ARBA00012438"/>
    </source>
</evidence>
<proteinExistence type="predicted"/>
<dbReference type="InterPro" id="IPR004358">
    <property type="entry name" value="Sig_transdc_His_kin-like_C"/>
</dbReference>
<feature type="transmembrane region" description="Helical" evidence="3">
    <location>
        <begin position="120"/>
        <end position="146"/>
    </location>
</feature>
<dbReference type="InterPro" id="IPR005467">
    <property type="entry name" value="His_kinase_dom"/>
</dbReference>
<feature type="transmembrane region" description="Helical" evidence="3">
    <location>
        <begin position="43"/>
        <end position="65"/>
    </location>
</feature>
<dbReference type="eggNOG" id="COG2972">
    <property type="taxonomic scope" value="Bacteria"/>
</dbReference>
<dbReference type="GO" id="GO:0016020">
    <property type="term" value="C:membrane"/>
    <property type="evidence" value="ECO:0007669"/>
    <property type="project" value="InterPro"/>
</dbReference>